<comment type="caution">
    <text evidence="2">The sequence shown here is derived from an EMBL/GenBank/DDBJ whole genome shotgun (WGS) entry which is preliminary data.</text>
</comment>
<name>A0A545TT84_9PROT</name>
<dbReference type="EMBL" id="VHSH01000003">
    <property type="protein sequence ID" value="TQV80426.1"/>
    <property type="molecule type" value="Genomic_DNA"/>
</dbReference>
<dbReference type="RefSeq" id="WP_142896139.1">
    <property type="nucleotide sequence ID" value="NZ_ML660054.1"/>
</dbReference>
<sequence>MDAPDRPKAMRGKTVQQSFETSDKIPQNTGPGLPLGNLIEPIATTLDDIDLERVVWDQEYRAQVRHLLTGGAFGSNER</sequence>
<evidence type="ECO:0000313" key="2">
    <source>
        <dbReference type="EMBL" id="TQV80426.1"/>
    </source>
</evidence>
<organism evidence="2 3">
    <name type="scientific">Denitrobaculum tricleocarpae</name>
    <dbReference type="NCBI Taxonomy" id="2591009"/>
    <lineage>
        <taxon>Bacteria</taxon>
        <taxon>Pseudomonadati</taxon>
        <taxon>Pseudomonadota</taxon>
        <taxon>Alphaproteobacteria</taxon>
        <taxon>Rhodospirillales</taxon>
        <taxon>Rhodospirillaceae</taxon>
        <taxon>Denitrobaculum</taxon>
    </lineage>
</organism>
<accession>A0A545TT84</accession>
<reference evidence="2 3" key="1">
    <citation type="submission" date="2019-06" db="EMBL/GenBank/DDBJ databases">
        <title>Whole genome sequence for Rhodospirillaceae sp. R148.</title>
        <authorList>
            <person name="Wang G."/>
        </authorList>
    </citation>
    <scope>NUCLEOTIDE SEQUENCE [LARGE SCALE GENOMIC DNA]</scope>
    <source>
        <strain evidence="2 3">R148</strain>
    </source>
</reference>
<keyword evidence="3" id="KW-1185">Reference proteome</keyword>
<feature type="compositionally biased region" description="Polar residues" evidence="1">
    <location>
        <begin position="14"/>
        <end position="30"/>
    </location>
</feature>
<protein>
    <submittedName>
        <fullName evidence="2">Uncharacterized protein</fullName>
    </submittedName>
</protein>
<dbReference type="AlphaFoldDB" id="A0A545TT84"/>
<gene>
    <name evidence="2" type="ORF">FKG95_09600</name>
</gene>
<evidence type="ECO:0000256" key="1">
    <source>
        <dbReference type="SAM" id="MobiDB-lite"/>
    </source>
</evidence>
<dbReference type="Proteomes" id="UP000315252">
    <property type="component" value="Unassembled WGS sequence"/>
</dbReference>
<evidence type="ECO:0000313" key="3">
    <source>
        <dbReference type="Proteomes" id="UP000315252"/>
    </source>
</evidence>
<proteinExistence type="predicted"/>
<feature type="region of interest" description="Disordered" evidence="1">
    <location>
        <begin position="1"/>
        <end position="36"/>
    </location>
</feature>